<dbReference type="AlphaFoldDB" id="A0A0K2ZCE8"/>
<dbReference type="RefSeq" id="WP_237651053.1">
    <property type="nucleotide sequence ID" value="NZ_CP076251.1"/>
</dbReference>
<dbReference type="EMBL" id="CXOJ01000003">
    <property type="protein sequence ID" value="CTP82778.1"/>
    <property type="molecule type" value="Genomic_DNA"/>
</dbReference>
<proteinExistence type="predicted"/>
<accession>A0A0K2ZCE8</accession>
<evidence type="ECO:0000259" key="1">
    <source>
        <dbReference type="Pfam" id="PF03466"/>
    </source>
</evidence>
<dbReference type="InterPro" id="IPR005119">
    <property type="entry name" value="LysR_subst-bd"/>
</dbReference>
<dbReference type="Pfam" id="PF03466">
    <property type="entry name" value="LysR_substrate"/>
    <property type="match status" value="1"/>
</dbReference>
<dbReference type="SUPFAM" id="SSF53850">
    <property type="entry name" value="Periplasmic binding protein-like II"/>
    <property type="match status" value="1"/>
</dbReference>
<gene>
    <name evidence="2" type="ORF">XTPLMG730_0209</name>
</gene>
<name>A0A0K2ZCE8_9XANT</name>
<protein>
    <recommendedName>
        <fullName evidence="1">LysR substrate-binding domain-containing protein</fullName>
    </recommendedName>
</protein>
<evidence type="ECO:0000313" key="3">
    <source>
        <dbReference type="Proteomes" id="UP000045978"/>
    </source>
</evidence>
<reference evidence="2 3" key="1">
    <citation type="submission" date="2015-07" db="EMBL/GenBank/DDBJ databases">
        <authorList>
            <person name="Noorani M."/>
        </authorList>
    </citation>
    <scope>NUCLEOTIDE SEQUENCE [LARGE SCALE GENOMIC DNA]</scope>
    <source>
        <strain evidence="2">LMG730</strain>
    </source>
</reference>
<sequence>MAIGAAYDAQFADMPQQRWLLDIAGERTVGCELSDIGSHLAAARAGAGVAGLPCFLGDADPALRRLEHAGSAFSRDLWPVVHRDLRRAAPVRAVLDFVTAAIAATPELGLATPVARQPK</sequence>
<evidence type="ECO:0000313" key="2">
    <source>
        <dbReference type="EMBL" id="CTP82778.1"/>
    </source>
</evidence>
<dbReference type="Proteomes" id="UP000045978">
    <property type="component" value="Unassembled WGS sequence"/>
</dbReference>
<feature type="domain" description="LysR substrate-binding" evidence="1">
    <location>
        <begin position="17"/>
        <end position="101"/>
    </location>
</feature>
<organism evidence="2 3">
    <name type="scientific">Xanthomonas graminis pv. phlei</name>
    <dbReference type="NCBI Taxonomy" id="487906"/>
    <lineage>
        <taxon>Bacteria</taxon>
        <taxon>Pseudomonadati</taxon>
        <taxon>Pseudomonadota</taxon>
        <taxon>Gammaproteobacteria</taxon>
        <taxon>Lysobacterales</taxon>
        <taxon>Lysobacteraceae</taxon>
        <taxon>Xanthomonas</taxon>
        <taxon>Xanthomonas translucens group</taxon>
        <taxon>Xanthomonas graminis</taxon>
    </lineage>
</organism>